<gene>
    <name evidence="3" type="ORF">NDI38_23525</name>
</gene>
<keyword evidence="4" id="KW-1185">Reference proteome</keyword>
<dbReference type="InterPro" id="IPR029063">
    <property type="entry name" value="SAM-dependent_MTases_sf"/>
</dbReference>
<organism evidence="3 4">
    <name type="scientific">Stenomitos frigidus AS-A4</name>
    <dbReference type="NCBI Taxonomy" id="2933935"/>
    <lineage>
        <taxon>Bacteria</taxon>
        <taxon>Bacillati</taxon>
        <taxon>Cyanobacteriota</taxon>
        <taxon>Cyanophyceae</taxon>
        <taxon>Leptolyngbyales</taxon>
        <taxon>Leptolyngbyaceae</taxon>
        <taxon>Stenomitos</taxon>
    </lineage>
</organism>
<sequence>MSEITTEESLQVSTSLVTGVSEEQQPSNDNNPWNADTPVSYSEMWLGSEECIQYVQNKIAGEPIHWLTYAVKRYMASAVGLTAFTKPPRDYKCLILGANEGFVERSLRAHGFVGEIVASDIADKALKRAEAASQALGYTDITYVIADLNTATFKDKFDFIIAEGVLHHIEQIERCLEMLNQCLTDDGVMIAVEFVGPVRFQLPPEQVRWINAALAVVPKTFRPFPRDEEAYLPATAAENAVVYYVAPSEESIINFDPSEAICGPALKALLPEVFELVEKKGFGGTLLSYMTGHFDFKRSNHDEVARSWVKVLLQIEETLIQNGILDDEFVFYVLKKK</sequence>
<comment type="caution">
    <text evidence="3">The sequence shown here is derived from an EMBL/GenBank/DDBJ whole genome shotgun (WGS) entry which is preliminary data.</text>
</comment>
<evidence type="ECO:0000313" key="3">
    <source>
        <dbReference type="EMBL" id="MEP1061404.1"/>
    </source>
</evidence>
<dbReference type="PANTHER" id="PTHR43861">
    <property type="entry name" value="TRANS-ACONITATE 2-METHYLTRANSFERASE-RELATED"/>
    <property type="match status" value="1"/>
</dbReference>
<proteinExistence type="predicted"/>
<dbReference type="Pfam" id="PF08241">
    <property type="entry name" value="Methyltransf_11"/>
    <property type="match status" value="1"/>
</dbReference>
<dbReference type="RefSeq" id="WP_190447223.1">
    <property type="nucleotide sequence ID" value="NZ_JAMPLM010000033.1"/>
</dbReference>
<keyword evidence="3" id="KW-0808">Transferase</keyword>
<protein>
    <submittedName>
        <fullName evidence="3">Class I SAM-dependent methyltransferase</fullName>
    </submittedName>
</protein>
<dbReference type="CDD" id="cd02440">
    <property type="entry name" value="AdoMet_MTases"/>
    <property type="match status" value="1"/>
</dbReference>
<dbReference type="GO" id="GO:0032259">
    <property type="term" value="P:methylation"/>
    <property type="evidence" value="ECO:0007669"/>
    <property type="project" value="UniProtKB-KW"/>
</dbReference>
<evidence type="ECO:0000256" key="1">
    <source>
        <dbReference type="SAM" id="MobiDB-lite"/>
    </source>
</evidence>
<evidence type="ECO:0000259" key="2">
    <source>
        <dbReference type="Pfam" id="PF08241"/>
    </source>
</evidence>
<feature type="compositionally biased region" description="Polar residues" evidence="1">
    <location>
        <begin position="7"/>
        <end position="34"/>
    </location>
</feature>
<reference evidence="3 4" key="1">
    <citation type="submission" date="2022-04" db="EMBL/GenBank/DDBJ databases">
        <title>Positive selection, recombination, and allopatry shape intraspecific diversity of widespread and dominant cyanobacteria.</title>
        <authorList>
            <person name="Wei J."/>
            <person name="Shu W."/>
            <person name="Hu C."/>
        </authorList>
    </citation>
    <scope>NUCLEOTIDE SEQUENCE [LARGE SCALE GENOMIC DNA]</scope>
    <source>
        <strain evidence="3 4">AS-A4</strain>
    </source>
</reference>
<evidence type="ECO:0000313" key="4">
    <source>
        <dbReference type="Proteomes" id="UP001476950"/>
    </source>
</evidence>
<dbReference type="InterPro" id="IPR013216">
    <property type="entry name" value="Methyltransf_11"/>
</dbReference>
<accession>A0ABV0KQ98</accession>
<name>A0ABV0KQ98_9CYAN</name>
<dbReference type="GO" id="GO:0008168">
    <property type="term" value="F:methyltransferase activity"/>
    <property type="evidence" value="ECO:0007669"/>
    <property type="project" value="UniProtKB-KW"/>
</dbReference>
<dbReference type="EMBL" id="JAMPLM010000033">
    <property type="protein sequence ID" value="MEP1061404.1"/>
    <property type="molecule type" value="Genomic_DNA"/>
</dbReference>
<keyword evidence="3" id="KW-0489">Methyltransferase</keyword>
<dbReference type="Proteomes" id="UP001476950">
    <property type="component" value="Unassembled WGS sequence"/>
</dbReference>
<dbReference type="Gene3D" id="3.40.50.150">
    <property type="entry name" value="Vaccinia Virus protein VP39"/>
    <property type="match status" value="1"/>
</dbReference>
<dbReference type="SUPFAM" id="SSF53335">
    <property type="entry name" value="S-adenosyl-L-methionine-dependent methyltransferases"/>
    <property type="match status" value="1"/>
</dbReference>
<feature type="region of interest" description="Disordered" evidence="1">
    <location>
        <begin position="1"/>
        <end position="34"/>
    </location>
</feature>
<feature type="domain" description="Methyltransferase type 11" evidence="2">
    <location>
        <begin position="96"/>
        <end position="190"/>
    </location>
</feature>